<comment type="caution">
    <text evidence="1">The sequence shown here is derived from an EMBL/GenBank/DDBJ whole genome shotgun (WGS) entry which is preliminary data.</text>
</comment>
<reference evidence="1 2" key="1">
    <citation type="submission" date="2020-04" db="EMBL/GenBank/DDBJ databases">
        <title>Perkinsus olseni comparative genomics.</title>
        <authorList>
            <person name="Bogema D.R."/>
        </authorList>
    </citation>
    <scope>NUCLEOTIDE SEQUENCE [LARGE SCALE GENOMIC DNA]</scope>
    <source>
        <strain evidence="1">00978-12</strain>
    </source>
</reference>
<dbReference type="AlphaFoldDB" id="A0A7J6N3P2"/>
<gene>
    <name evidence="1" type="ORF">FOZ60_016422</name>
</gene>
<dbReference type="Proteomes" id="UP000541610">
    <property type="component" value="Unassembled WGS sequence"/>
</dbReference>
<protein>
    <submittedName>
        <fullName evidence="1">Uncharacterized protein</fullName>
    </submittedName>
</protein>
<organism evidence="1 2">
    <name type="scientific">Perkinsus olseni</name>
    <name type="common">Perkinsus atlanticus</name>
    <dbReference type="NCBI Taxonomy" id="32597"/>
    <lineage>
        <taxon>Eukaryota</taxon>
        <taxon>Sar</taxon>
        <taxon>Alveolata</taxon>
        <taxon>Perkinsozoa</taxon>
        <taxon>Perkinsea</taxon>
        <taxon>Perkinsida</taxon>
        <taxon>Perkinsidae</taxon>
        <taxon>Perkinsus</taxon>
    </lineage>
</organism>
<evidence type="ECO:0000313" key="1">
    <source>
        <dbReference type="EMBL" id="KAF4678549.1"/>
    </source>
</evidence>
<evidence type="ECO:0000313" key="2">
    <source>
        <dbReference type="Proteomes" id="UP000541610"/>
    </source>
</evidence>
<dbReference type="EMBL" id="JABANP010000877">
    <property type="protein sequence ID" value="KAF4678549.1"/>
    <property type="molecule type" value="Genomic_DNA"/>
</dbReference>
<name>A0A7J6N3P2_PEROL</name>
<sequence length="103" mass="11715">MQIEFVKAEVTQCSTEHSEIIAVQIDSKSAETADRLRRMMGSLIELNMRVEKQEDMMRDPKLQRHIRGSVLTLADEVGSLRFRLVDEAIQRSMDADRPGAIGK</sequence>
<proteinExistence type="predicted"/>
<accession>A0A7J6N3P2</accession>